<comment type="similarity">
    <text evidence="6">Belongs to the binding-protein-dependent transport system permease family.</text>
</comment>
<dbReference type="RefSeq" id="WP_204959188.1">
    <property type="nucleotide sequence ID" value="NZ_JAFEUO010000004.1"/>
</dbReference>
<keyword evidence="6" id="KW-0813">Transport</keyword>
<evidence type="ECO:0000256" key="6">
    <source>
        <dbReference type="RuleBase" id="RU363032"/>
    </source>
</evidence>
<evidence type="ECO:0000256" key="3">
    <source>
        <dbReference type="ARBA" id="ARBA00022970"/>
    </source>
</evidence>
<feature type="transmembrane region" description="Helical" evidence="6">
    <location>
        <begin position="67"/>
        <end position="93"/>
    </location>
</feature>
<reference evidence="8 9" key="1">
    <citation type="submission" date="2021-02" db="EMBL/GenBank/DDBJ databases">
        <authorList>
            <person name="Lee D.-H."/>
        </authorList>
    </citation>
    <scope>NUCLEOTIDE SEQUENCE [LARGE SCALE GENOMIC DNA]</scope>
    <source>
        <strain evidence="8 9">MMS20-R2-29</strain>
    </source>
</reference>
<dbReference type="InterPro" id="IPR035906">
    <property type="entry name" value="MetI-like_sf"/>
</dbReference>
<evidence type="ECO:0000259" key="7">
    <source>
        <dbReference type="PROSITE" id="PS50928"/>
    </source>
</evidence>
<keyword evidence="3" id="KW-0029">Amino-acid transport</keyword>
<dbReference type="EMBL" id="JAFEUO010000004">
    <property type="protein sequence ID" value="MBM7084041.1"/>
    <property type="molecule type" value="Genomic_DNA"/>
</dbReference>
<gene>
    <name evidence="8" type="ORF">JQN84_16100</name>
</gene>
<evidence type="ECO:0000256" key="4">
    <source>
        <dbReference type="ARBA" id="ARBA00022989"/>
    </source>
</evidence>
<name>A0ABS2JD01_9ACTN</name>
<dbReference type="Pfam" id="PF00528">
    <property type="entry name" value="BPD_transp_1"/>
    <property type="match status" value="1"/>
</dbReference>
<keyword evidence="5 6" id="KW-0472">Membrane</keyword>
<accession>A0ABS2JD01</accession>
<evidence type="ECO:0000256" key="1">
    <source>
        <dbReference type="ARBA" id="ARBA00004141"/>
    </source>
</evidence>
<dbReference type="Gene3D" id="1.10.3720.10">
    <property type="entry name" value="MetI-like"/>
    <property type="match status" value="1"/>
</dbReference>
<feature type="transmembrane region" description="Helical" evidence="6">
    <location>
        <begin position="165"/>
        <end position="185"/>
    </location>
</feature>
<dbReference type="InterPro" id="IPR000515">
    <property type="entry name" value="MetI-like"/>
</dbReference>
<comment type="caution">
    <text evidence="8">The sequence shown here is derived from an EMBL/GenBank/DDBJ whole genome shotgun (WGS) entry which is preliminary data.</text>
</comment>
<evidence type="ECO:0000313" key="9">
    <source>
        <dbReference type="Proteomes" id="UP000809587"/>
    </source>
</evidence>
<evidence type="ECO:0000256" key="5">
    <source>
        <dbReference type="ARBA" id="ARBA00023136"/>
    </source>
</evidence>
<comment type="subcellular location">
    <subcellularLocation>
        <location evidence="6">Cell membrane</location>
        <topology evidence="6">Multi-pass membrane protein</topology>
    </subcellularLocation>
    <subcellularLocation>
        <location evidence="1">Membrane</location>
        <topology evidence="1">Multi-pass membrane protein</topology>
    </subcellularLocation>
</comment>
<dbReference type="PANTHER" id="PTHR30614:SF0">
    <property type="entry name" value="L-CYSTINE TRANSPORT SYSTEM PERMEASE PROTEIN TCYL"/>
    <property type="match status" value="1"/>
</dbReference>
<evidence type="ECO:0000256" key="2">
    <source>
        <dbReference type="ARBA" id="ARBA00022692"/>
    </source>
</evidence>
<keyword evidence="9" id="KW-1185">Reference proteome</keyword>
<protein>
    <submittedName>
        <fullName evidence="8">Amino acid ABC transporter permease</fullName>
    </submittedName>
</protein>
<dbReference type="CDD" id="cd06261">
    <property type="entry name" value="TM_PBP2"/>
    <property type="match status" value="1"/>
</dbReference>
<keyword evidence="2 6" id="KW-0812">Transmembrane</keyword>
<keyword evidence="4 6" id="KW-1133">Transmembrane helix</keyword>
<dbReference type="Proteomes" id="UP000809587">
    <property type="component" value="Unassembled WGS sequence"/>
</dbReference>
<feature type="transmembrane region" description="Helical" evidence="6">
    <location>
        <begin position="271"/>
        <end position="292"/>
    </location>
</feature>
<feature type="domain" description="ABC transmembrane type-1" evidence="7">
    <location>
        <begin position="69"/>
        <end position="289"/>
    </location>
</feature>
<dbReference type="PROSITE" id="PS50928">
    <property type="entry name" value="ABC_TM1"/>
    <property type="match status" value="1"/>
</dbReference>
<evidence type="ECO:0000313" key="8">
    <source>
        <dbReference type="EMBL" id="MBM7084041.1"/>
    </source>
</evidence>
<dbReference type="PANTHER" id="PTHR30614">
    <property type="entry name" value="MEMBRANE COMPONENT OF AMINO ACID ABC TRANSPORTER"/>
    <property type="match status" value="1"/>
</dbReference>
<dbReference type="SUPFAM" id="SSF161098">
    <property type="entry name" value="MetI-like"/>
    <property type="match status" value="1"/>
</dbReference>
<feature type="transmembrane region" description="Helical" evidence="6">
    <location>
        <begin position="27"/>
        <end position="47"/>
    </location>
</feature>
<proteinExistence type="inferred from homology"/>
<dbReference type="InterPro" id="IPR043429">
    <property type="entry name" value="ArtM/GltK/GlnP/TcyL/YhdX-like"/>
</dbReference>
<feature type="transmembrane region" description="Helical" evidence="6">
    <location>
        <begin position="105"/>
        <end position="131"/>
    </location>
</feature>
<sequence length="329" mass="36088">MESHDTSTVRARPEPLRAVPVRHPGRWVAVAVLAVLVAMFVHLLVTNDAFNWSFMVDKMFRPPIIEGLLRGTVLMTVSAMLIGVTLGVVVAVMRLSDNPILRGVAWLYTWFFRAVPRLVLLAVFGNIGILWSRIEFGVPFDTQLGQLFGIDNLQLRLFGFSSRDILTGFMAGLLGLALSEAAYMAEIVRAGIQSVDEGQTEAAQALGMSRGQLLRRVVLPQAMRVIIPPTGNETIAMLKDTSLLLYVPVSVELFFQLDAVGKRTFQIFPMYVAACLWYLFLTSILLVGQYFLERHFGKGYGPAGRARLRLRGMAAETGGGGNAGTVGQA</sequence>
<organism evidence="8 9">
    <name type="scientific">Micromonospora humidisoli</name>
    <dbReference type="NCBI Taxonomy" id="2807622"/>
    <lineage>
        <taxon>Bacteria</taxon>
        <taxon>Bacillati</taxon>
        <taxon>Actinomycetota</taxon>
        <taxon>Actinomycetes</taxon>
        <taxon>Micromonosporales</taxon>
        <taxon>Micromonosporaceae</taxon>
        <taxon>Micromonospora</taxon>
    </lineage>
</organism>